<dbReference type="GO" id="GO:0015697">
    <property type="term" value="P:quaternary ammonium group transport"/>
    <property type="evidence" value="ECO:0007669"/>
    <property type="project" value="UniProtKB-ARBA"/>
</dbReference>
<dbReference type="InterPro" id="IPR050093">
    <property type="entry name" value="ABC_SmlMolc_Importer"/>
</dbReference>
<dbReference type="PATRIC" id="fig|1231190.3.peg.1958"/>
<dbReference type="PROSITE" id="PS00211">
    <property type="entry name" value="ABC_TRANSPORTER_1"/>
    <property type="match status" value="1"/>
</dbReference>
<dbReference type="GO" id="GO:0022857">
    <property type="term" value="F:transmembrane transporter activity"/>
    <property type="evidence" value="ECO:0007669"/>
    <property type="project" value="InterPro"/>
</dbReference>
<dbReference type="OrthoDB" id="9802264at2"/>
<dbReference type="PANTHER" id="PTHR42781">
    <property type="entry name" value="SPERMIDINE/PUTRESCINE IMPORT ATP-BINDING PROTEIN POTA"/>
    <property type="match status" value="1"/>
</dbReference>
<keyword evidence="3" id="KW-0547">Nucleotide-binding</keyword>
<evidence type="ECO:0000259" key="5">
    <source>
        <dbReference type="PROSITE" id="PS50893"/>
    </source>
</evidence>
<evidence type="ECO:0000256" key="2">
    <source>
        <dbReference type="ARBA" id="ARBA00022448"/>
    </source>
</evidence>
<dbReference type="Pfam" id="PF00005">
    <property type="entry name" value="ABC_tran"/>
    <property type="match status" value="1"/>
</dbReference>
<dbReference type="PROSITE" id="PS50893">
    <property type="entry name" value="ABC_TRANSPORTER_2"/>
    <property type="match status" value="1"/>
</dbReference>
<dbReference type="EMBL" id="AMSI01000005">
    <property type="protein sequence ID" value="EKF42860.1"/>
    <property type="molecule type" value="Genomic_DNA"/>
</dbReference>
<evidence type="ECO:0000313" key="6">
    <source>
        <dbReference type="EMBL" id="EKF42860.1"/>
    </source>
</evidence>
<dbReference type="FunFam" id="3.40.50.300:FF:000425">
    <property type="entry name" value="Probable ABC transporter, ATP-binding subunit"/>
    <property type="match status" value="1"/>
</dbReference>
<proteinExistence type="inferred from homology"/>
<dbReference type="Pfam" id="PF08402">
    <property type="entry name" value="TOBE_2"/>
    <property type="match status" value="1"/>
</dbReference>
<dbReference type="InterPro" id="IPR003439">
    <property type="entry name" value="ABC_transporter-like_ATP-bd"/>
</dbReference>
<dbReference type="Gene3D" id="3.40.50.300">
    <property type="entry name" value="P-loop containing nucleotide triphosphate hydrolases"/>
    <property type="match status" value="1"/>
</dbReference>
<evidence type="ECO:0000256" key="3">
    <source>
        <dbReference type="ARBA" id="ARBA00022741"/>
    </source>
</evidence>
<dbReference type="SMART" id="SM00382">
    <property type="entry name" value="AAA"/>
    <property type="match status" value="1"/>
</dbReference>
<dbReference type="GO" id="GO:0043190">
    <property type="term" value="C:ATP-binding cassette (ABC) transporter complex"/>
    <property type="evidence" value="ECO:0007669"/>
    <property type="project" value="InterPro"/>
</dbReference>
<keyword evidence="2" id="KW-0813">Transport</keyword>
<protein>
    <submittedName>
        <fullName evidence="6">ABC transporter</fullName>
    </submittedName>
</protein>
<comment type="similarity">
    <text evidence="1">Belongs to the ABC transporter superfamily.</text>
</comment>
<dbReference type="GO" id="GO:0016887">
    <property type="term" value="F:ATP hydrolysis activity"/>
    <property type="evidence" value="ECO:0007669"/>
    <property type="project" value="InterPro"/>
</dbReference>
<comment type="caution">
    <text evidence="6">The sequence shown here is derived from an EMBL/GenBank/DDBJ whole genome shotgun (WGS) entry which is preliminary data.</text>
</comment>
<evidence type="ECO:0000313" key="7">
    <source>
        <dbReference type="Proteomes" id="UP000007374"/>
    </source>
</evidence>
<accession>K2NU54</accession>
<dbReference type="eggNOG" id="COG3842">
    <property type="taxonomic scope" value="Bacteria"/>
</dbReference>
<dbReference type="AlphaFoldDB" id="K2NU54"/>
<dbReference type="InterPro" id="IPR008995">
    <property type="entry name" value="Mo/tungstate-bd_C_term_dom"/>
</dbReference>
<keyword evidence="4" id="KW-0067">ATP-binding</keyword>
<dbReference type="GO" id="GO:0005524">
    <property type="term" value="F:ATP binding"/>
    <property type="evidence" value="ECO:0007669"/>
    <property type="project" value="UniProtKB-KW"/>
</dbReference>
<organism evidence="6 7">
    <name type="scientific">Nitratireductor indicus C115</name>
    <dbReference type="NCBI Taxonomy" id="1231190"/>
    <lineage>
        <taxon>Bacteria</taxon>
        <taxon>Pseudomonadati</taxon>
        <taxon>Pseudomonadota</taxon>
        <taxon>Alphaproteobacteria</taxon>
        <taxon>Hyphomicrobiales</taxon>
        <taxon>Phyllobacteriaceae</taxon>
        <taxon>Nitratireductor</taxon>
    </lineage>
</organism>
<dbReference type="SUPFAM" id="SSF50331">
    <property type="entry name" value="MOP-like"/>
    <property type="match status" value="1"/>
</dbReference>
<dbReference type="STRING" id="721133.SAMN05216176_103245"/>
<dbReference type="SUPFAM" id="SSF52540">
    <property type="entry name" value="P-loop containing nucleoside triphosphate hydrolases"/>
    <property type="match status" value="1"/>
</dbReference>
<dbReference type="Proteomes" id="UP000007374">
    <property type="component" value="Unassembled WGS sequence"/>
</dbReference>
<dbReference type="RefSeq" id="WP_009450203.1">
    <property type="nucleotide sequence ID" value="NZ_AMSI01000005.1"/>
</dbReference>
<reference evidence="6 7" key="1">
    <citation type="journal article" date="2012" name="J. Bacteriol.">
        <title>Genome Sequence of Nitratireductor indicus Type Strain C115.</title>
        <authorList>
            <person name="Lai Q."/>
            <person name="Li G."/>
            <person name="Yu Z."/>
            <person name="Shao Z."/>
        </authorList>
    </citation>
    <scope>NUCLEOTIDE SEQUENCE [LARGE SCALE GENOMIC DNA]</scope>
    <source>
        <strain evidence="6 7">C115</strain>
    </source>
</reference>
<dbReference type="InterPro" id="IPR017871">
    <property type="entry name" value="ABC_transporter-like_CS"/>
</dbReference>
<keyword evidence="7" id="KW-1185">Reference proteome</keyword>
<sequence>MSIALKNVAKTYPDGTKALQPTDLEFRAGEIVSLLGPSGCGKTTLLRLIAGLERPDAGSSIHFDTDDVTRLPVEHRRVGMVFQSYALFPNMSVLANISYGLKMQKLPAAEIRARADEVIKMCQLEPYANRSIDALSGGQRQRVALARAFAPRPRILLLDEPLSALDAALRDKLRDELAALLRRFKITAIFVTHDQDEALAIADRVAVMRNGRVMQIGTPEDLYHNPRVPFVAEFVGHAVELCGTVEDGKLNTPGGRLALPRTDADYQVYVRADDVKLSQDGSLRGTVESVTFLGTHYRVGVSGVVQGLLYANHTGTTPPKPGDTVRMEIAPEALLLLPRERHAA</sequence>
<dbReference type="InterPro" id="IPR003593">
    <property type="entry name" value="AAA+_ATPase"/>
</dbReference>
<evidence type="ECO:0000256" key="1">
    <source>
        <dbReference type="ARBA" id="ARBA00005417"/>
    </source>
</evidence>
<dbReference type="InterPro" id="IPR027417">
    <property type="entry name" value="P-loop_NTPase"/>
</dbReference>
<feature type="domain" description="ABC transporter" evidence="5">
    <location>
        <begin position="3"/>
        <end position="235"/>
    </location>
</feature>
<dbReference type="PANTHER" id="PTHR42781:SF4">
    <property type="entry name" value="SPERMIDINE_PUTRESCINE IMPORT ATP-BINDING PROTEIN POTA"/>
    <property type="match status" value="1"/>
</dbReference>
<name>K2NU54_9HYPH</name>
<evidence type="ECO:0000256" key="4">
    <source>
        <dbReference type="ARBA" id="ARBA00022840"/>
    </source>
</evidence>
<dbReference type="InterPro" id="IPR013611">
    <property type="entry name" value="Transp-assoc_OB_typ2"/>
</dbReference>
<gene>
    <name evidence="6" type="ORF">NA8A_09339</name>
</gene>